<evidence type="ECO:0000313" key="2">
    <source>
        <dbReference type="Proteomes" id="UP000008896"/>
    </source>
</evidence>
<organism evidence="1 2">
    <name type="scientific">Mycobacterium canettii (strain CIPT 140010059)</name>
    <dbReference type="NCBI Taxonomy" id="1048245"/>
    <lineage>
        <taxon>Bacteria</taxon>
        <taxon>Bacillati</taxon>
        <taxon>Actinomycetota</taxon>
        <taxon>Actinomycetes</taxon>
        <taxon>Mycobacteriales</taxon>
        <taxon>Mycobacteriaceae</taxon>
        <taxon>Mycobacterium</taxon>
        <taxon>Mycobacterium tuberculosis complex</taxon>
    </lineage>
</organism>
<dbReference type="Proteomes" id="UP000008896">
    <property type="component" value="Chromosome"/>
</dbReference>
<name>A0AB72XKX3_MYCCP</name>
<reference evidence="1 2" key="2">
    <citation type="journal article" date="2013" name="Nat. Genet.">
        <title>Genomic analysis of smooth tubercle bacilli provides insights into ancestry and pathoadaptation of Mycobacterium tuberculosis.</title>
        <authorList>
            <person name="Supply P."/>
            <person name="Marceau M."/>
            <person name="Mangenot S."/>
            <person name="Roche D."/>
            <person name="Rouanet C."/>
            <person name="Khanna V."/>
            <person name="Majlessi L."/>
            <person name="Criscuolo A."/>
            <person name="Tap J."/>
            <person name="Pawlik A."/>
            <person name="Fiette L."/>
            <person name="Orgeur M."/>
            <person name="Fabre M."/>
            <person name="Parmentier C."/>
            <person name="Frigui W."/>
            <person name="Simeone R."/>
            <person name="Boritsch E.C."/>
            <person name="Debrie A.S."/>
            <person name="Willery E."/>
            <person name="Walker D."/>
            <person name="Quail M.A."/>
            <person name="Ma L."/>
            <person name="Bouchier C."/>
            <person name="Salvignol G."/>
            <person name="Sayes F."/>
            <person name="Cascioferro A."/>
            <person name="Seemann T."/>
            <person name="Barbe V."/>
            <person name="Locht C."/>
            <person name="Gutierrez M.C."/>
            <person name="Leclerc C."/>
            <person name="Bentley S.D."/>
            <person name="Stinear T.P."/>
            <person name="Brisse S."/>
            <person name="Medigue C."/>
            <person name="Parkhill J."/>
            <person name="Cruveiller S."/>
            <person name="Brosch R."/>
        </authorList>
    </citation>
    <scope>NUCLEOTIDE SEQUENCE [LARGE SCALE GENOMIC DNA]</scope>
    <source>
        <strain evidence="1 2">CIPT 140010059</strain>
    </source>
</reference>
<reference evidence="1 2" key="1">
    <citation type="journal article" date="2012" name="PLoS Negl. Trop. Dis.">
        <title>The Genome of Mycobacterium Africanum West African 2 Reveals a Lineage-Specific Locus and Genome Erosion Common to the M. tuberculosis Complex.</title>
        <authorList>
            <person name="Bentley S.D."/>
            <person name="Comas I."/>
            <person name="Bryant J.M."/>
            <person name="Walker D."/>
            <person name="Smith N.H."/>
            <person name="Harris S.R."/>
            <person name="Thurston S."/>
            <person name="Gagneux S."/>
            <person name="Wood J."/>
            <person name="Antonio M."/>
            <person name="Quail M.A."/>
            <person name="Gehre F."/>
            <person name="Adegbola R.A."/>
            <person name="Parkhill J."/>
            <person name="de Jong B.C."/>
        </authorList>
    </citation>
    <scope>NUCLEOTIDE SEQUENCE [LARGE SCALE GENOMIC DNA]</scope>
    <source>
        <strain evidence="1 2">CIPT 140010059</strain>
    </source>
</reference>
<gene>
    <name evidence="1" type="ordered locus">MCAN_19941</name>
</gene>
<sequence length="268" mass="28150">MRWPASTPSPRAIGAISLAVLGACGAALVLTAPPANQARAAASLLSRSNWVLATALPASQDVPADWGYSLTGRLRRAVSPSTVPPAALPNTSRAAVYSPAGCGNIPKILDHSSADLAAYVQIDRDVQVFGQDAPLDAAATGESDERGPNARFALWAVADGPARIANYLDWLNRCGSYQVTNHFLDGTVKNERTVTTEVEALSAGGADAAVAVTRTFTTADGRDPSSTYHVAYYAVRGVLLECTSYLQGADLDLVRQLATRTVQKLRAL</sequence>
<protein>
    <recommendedName>
        <fullName evidence="3">PknH-like extracellular domain-containing protein</fullName>
    </recommendedName>
</protein>
<proteinExistence type="predicted"/>
<evidence type="ECO:0000313" key="1">
    <source>
        <dbReference type="EMBL" id="CCC44326.1"/>
    </source>
</evidence>
<dbReference type="EMBL" id="HE572590">
    <property type="protein sequence ID" value="CCC44326.1"/>
    <property type="molecule type" value="Genomic_DNA"/>
</dbReference>
<dbReference type="KEGG" id="mce:MCAN_19941"/>
<dbReference type="AlphaFoldDB" id="A0AB72XKX3"/>
<evidence type="ECO:0008006" key="3">
    <source>
        <dbReference type="Google" id="ProtNLM"/>
    </source>
</evidence>
<accession>A0AB72XKX3</accession>
<dbReference type="PROSITE" id="PS51257">
    <property type="entry name" value="PROKAR_LIPOPROTEIN"/>
    <property type="match status" value="1"/>
</dbReference>